<evidence type="ECO:0000256" key="2">
    <source>
        <dbReference type="ARBA" id="ARBA00023157"/>
    </source>
</evidence>
<dbReference type="InterPro" id="IPR003609">
    <property type="entry name" value="Pan_app"/>
</dbReference>
<comment type="caution">
    <text evidence="4">The sequence shown here is derived from an EMBL/GenBank/DDBJ whole genome shotgun (WGS) entry which is preliminary data.</text>
</comment>
<dbReference type="Pfam" id="PF08276">
    <property type="entry name" value="PAN_2"/>
    <property type="match status" value="1"/>
</dbReference>
<dbReference type="Proteomes" id="UP000813462">
    <property type="component" value="Unassembled WGS sequence"/>
</dbReference>
<dbReference type="EMBL" id="JAEACU010000001">
    <property type="protein sequence ID" value="KAH7545506.1"/>
    <property type="molecule type" value="Genomic_DNA"/>
</dbReference>
<dbReference type="PANTHER" id="PTHR32444">
    <property type="entry name" value="BULB-TYPE LECTIN DOMAIN-CONTAINING PROTEIN"/>
    <property type="match status" value="1"/>
</dbReference>
<evidence type="ECO:0000256" key="1">
    <source>
        <dbReference type="ARBA" id="ARBA00022729"/>
    </source>
</evidence>
<keyword evidence="1" id="KW-0732">Signal</keyword>
<sequence length="279" mass="31210">MFIWNGSNPHWRSGPWDKNKFTGLPQMDASYLSGVNLQEDVEQGSATFSIDIYSNISFNLFISSQGVAKAMMKSKDTDWNSSWEAPYSSCDSYGVCGSFAVCKASESPICKCMKGFVPKSNEEWKKGNWKGGCVRRTKLLCDESTANSSSSPKGKKDGFWKKGTVKLPDFHEYMQFGNAESCNAWCQSNCSCLAFTFVNGIGCLVWSKDLVDIQEFSYGGQDLFLRLAHTELGGELIKRSNFEMMVLRMRTFPVFSAIVTVGKMRVSLKCSLYCMLKIS</sequence>
<evidence type="ECO:0000313" key="5">
    <source>
        <dbReference type="Proteomes" id="UP000813462"/>
    </source>
</evidence>
<evidence type="ECO:0000313" key="4">
    <source>
        <dbReference type="EMBL" id="KAH7545506.1"/>
    </source>
</evidence>
<dbReference type="PROSITE" id="PS50948">
    <property type="entry name" value="PAN"/>
    <property type="match status" value="1"/>
</dbReference>
<dbReference type="SMART" id="SM00473">
    <property type="entry name" value="PAN_AP"/>
    <property type="match status" value="1"/>
</dbReference>
<feature type="domain" description="Apple" evidence="3">
    <location>
        <begin position="141"/>
        <end position="228"/>
    </location>
</feature>
<dbReference type="GO" id="GO:0048544">
    <property type="term" value="P:recognition of pollen"/>
    <property type="evidence" value="ECO:0007669"/>
    <property type="project" value="InterPro"/>
</dbReference>
<evidence type="ECO:0000259" key="3">
    <source>
        <dbReference type="PROSITE" id="PS50948"/>
    </source>
</evidence>
<dbReference type="Pfam" id="PF00954">
    <property type="entry name" value="S_locus_glycop"/>
    <property type="match status" value="1"/>
</dbReference>
<gene>
    <name evidence="4" type="ORF">FEM48_Zijuj01G0101100</name>
</gene>
<reference evidence="4" key="1">
    <citation type="journal article" date="2021" name="Front. Plant Sci.">
        <title>Chromosome-Scale Genome Assembly for Chinese Sour Jujube and Insights Into Its Genome Evolution and Domestication Signature.</title>
        <authorList>
            <person name="Shen L.-Y."/>
            <person name="Luo H."/>
            <person name="Wang X.-L."/>
            <person name="Wang X.-M."/>
            <person name="Qiu X.-J."/>
            <person name="Liu H."/>
            <person name="Zhou S.-S."/>
            <person name="Jia K.-H."/>
            <person name="Nie S."/>
            <person name="Bao Y.-T."/>
            <person name="Zhang R.-G."/>
            <person name="Yun Q.-Z."/>
            <person name="Chai Y.-H."/>
            <person name="Lu J.-Y."/>
            <person name="Li Y."/>
            <person name="Zhao S.-W."/>
            <person name="Mao J.-F."/>
            <person name="Jia S.-G."/>
            <person name="Mao Y.-M."/>
        </authorList>
    </citation>
    <scope>NUCLEOTIDE SEQUENCE</scope>
    <source>
        <strain evidence="4">AT0</strain>
        <tissue evidence="4">Leaf</tissue>
    </source>
</reference>
<name>A0A978W0M2_ZIZJJ</name>
<keyword evidence="2" id="KW-1015">Disulfide bond</keyword>
<dbReference type="PANTHER" id="PTHR32444:SF250">
    <property type="entry name" value="NON-SPECIFIC SERINE_THREONINE PROTEIN KINASE"/>
    <property type="match status" value="1"/>
</dbReference>
<protein>
    <recommendedName>
        <fullName evidence="3">Apple domain-containing protein</fullName>
    </recommendedName>
</protein>
<proteinExistence type="predicted"/>
<organism evidence="4 5">
    <name type="scientific">Ziziphus jujuba var. spinosa</name>
    <dbReference type="NCBI Taxonomy" id="714518"/>
    <lineage>
        <taxon>Eukaryota</taxon>
        <taxon>Viridiplantae</taxon>
        <taxon>Streptophyta</taxon>
        <taxon>Embryophyta</taxon>
        <taxon>Tracheophyta</taxon>
        <taxon>Spermatophyta</taxon>
        <taxon>Magnoliopsida</taxon>
        <taxon>eudicotyledons</taxon>
        <taxon>Gunneridae</taxon>
        <taxon>Pentapetalae</taxon>
        <taxon>rosids</taxon>
        <taxon>fabids</taxon>
        <taxon>Rosales</taxon>
        <taxon>Rhamnaceae</taxon>
        <taxon>Paliureae</taxon>
        <taxon>Ziziphus</taxon>
    </lineage>
</organism>
<dbReference type="CDD" id="cd01098">
    <property type="entry name" value="PAN_AP_plant"/>
    <property type="match status" value="1"/>
</dbReference>
<dbReference type="InterPro" id="IPR000858">
    <property type="entry name" value="S_locus_glycoprot_dom"/>
</dbReference>
<accession>A0A978W0M2</accession>
<dbReference type="AlphaFoldDB" id="A0A978W0M2"/>